<name>A0AA88DTV3_FICCA</name>
<proteinExistence type="predicted"/>
<protein>
    <submittedName>
        <fullName evidence="1">Uncharacterized protein</fullName>
    </submittedName>
</protein>
<evidence type="ECO:0000313" key="2">
    <source>
        <dbReference type="Proteomes" id="UP001187192"/>
    </source>
</evidence>
<gene>
    <name evidence="1" type="ORF">TIFTF001_030289</name>
</gene>
<organism evidence="1 2">
    <name type="scientific">Ficus carica</name>
    <name type="common">Common fig</name>
    <dbReference type="NCBI Taxonomy" id="3494"/>
    <lineage>
        <taxon>Eukaryota</taxon>
        <taxon>Viridiplantae</taxon>
        <taxon>Streptophyta</taxon>
        <taxon>Embryophyta</taxon>
        <taxon>Tracheophyta</taxon>
        <taxon>Spermatophyta</taxon>
        <taxon>Magnoliopsida</taxon>
        <taxon>eudicotyledons</taxon>
        <taxon>Gunneridae</taxon>
        <taxon>Pentapetalae</taxon>
        <taxon>rosids</taxon>
        <taxon>fabids</taxon>
        <taxon>Rosales</taxon>
        <taxon>Moraceae</taxon>
        <taxon>Ficeae</taxon>
        <taxon>Ficus</taxon>
    </lineage>
</organism>
<dbReference type="Proteomes" id="UP001187192">
    <property type="component" value="Unassembled WGS sequence"/>
</dbReference>
<keyword evidence="2" id="KW-1185">Reference proteome</keyword>
<accession>A0AA88DTV3</accession>
<evidence type="ECO:0000313" key="1">
    <source>
        <dbReference type="EMBL" id="GMN61195.1"/>
    </source>
</evidence>
<dbReference type="EMBL" id="BTGU01000108">
    <property type="protein sequence ID" value="GMN61195.1"/>
    <property type="molecule type" value="Genomic_DNA"/>
</dbReference>
<reference evidence="1" key="1">
    <citation type="submission" date="2023-07" db="EMBL/GenBank/DDBJ databases">
        <title>draft genome sequence of fig (Ficus carica).</title>
        <authorList>
            <person name="Takahashi T."/>
            <person name="Nishimura K."/>
        </authorList>
    </citation>
    <scope>NUCLEOTIDE SEQUENCE</scope>
</reference>
<dbReference type="AlphaFoldDB" id="A0AA88DTV3"/>
<sequence>MNYFSLSKLYFSACSSVSPTDLSIVVPKQTPHWCSPYSKVFGMNSDGFRACEDDDYREEAAMVASGILFRFDLGRHKETHGFGGSGWWRSRWWW</sequence>
<comment type="caution">
    <text evidence="1">The sequence shown here is derived from an EMBL/GenBank/DDBJ whole genome shotgun (WGS) entry which is preliminary data.</text>
</comment>